<protein>
    <submittedName>
        <fullName evidence="9">Ribonuclease G</fullName>
    </submittedName>
</protein>
<evidence type="ECO:0000256" key="1">
    <source>
        <dbReference type="ARBA" id="ARBA00001946"/>
    </source>
</evidence>
<dbReference type="GO" id="GO:0004540">
    <property type="term" value="F:RNA nuclease activity"/>
    <property type="evidence" value="ECO:0007669"/>
    <property type="project" value="InterPro"/>
</dbReference>
<keyword evidence="10" id="KW-1185">Reference proteome</keyword>
<keyword evidence="7" id="KW-0694">RNA-binding</keyword>
<keyword evidence="5" id="KW-0378">Hydrolase</keyword>
<dbReference type="Gene3D" id="2.40.50.140">
    <property type="entry name" value="Nucleic acid-binding proteins"/>
    <property type="match status" value="1"/>
</dbReference>
<keyword evidence="4" id="KW-0255">Endonuclease</keyword>
<evidence type="ECO:0000313" key="9">
    <source>
        <dbReference type="EMBL" id="SDB09410.1"/>
    </source>
</evidence>
<reference evidence="9 10" key="1">
    <citation type="submission" date="2016-10" db="EMBL/GenBank/DDBJ databases">
        <authorList>
            <person name="de Groot N.N."/>
        </authorList>
    </citation>
    <scope>NUCLEOTIDE SEQUENCE [LARGE SCALE GENOMIC DNA]</scope>
    <source>
        <strain evidence="9 10">DSM 3217</strain>
    </source>
</reference>
<evidence type="ECO:0000256" key="7">
    <source>
        <dbReference type="ARBA" id="ARBA00022884"/>
    </source>
</evidence>
<keyword evidence="2" id="KW-0540">Nuclease</keyword>
<dbReference type="RefSeq" id="WP_176762272.1">
    <property type="nucleotide sequence ID" value="NZ_FMXR01000006.1"/>
</dbReference>
<evidence type="ECO:0000259" key="8">
    <source>
        <dbReference type="Pfam" id="PF10150"/>
    </source>
</evidence>
<gene>
    <name evidence="9" type="ORF">SAMN02910417_00702</name>
</gene>
<evidence type="ECO:0000256" key="5">
    <source>
        <dbReference type="ARBA" id="ARBA00022801"/>
    </source>
</evidence>
<dbReference type="GO" id="GO:0016787">
    <property type="term" value="F:hydrolase activity"/>
    <property type="evidence" value="ECO:0007669"/>
    <property type="project" value="UniProtKB-KW"/>
</dbReference>
<dbReference type="GO" id="GO:0005737">
    <property type="term" value="C:cytoplasm"/>
    <property type="evidence" value="ECO:0007669"/>
    <property type="project" value="TreeGrafter"/>
</dbReference>
<sequence>MNRIIFTDIELEKETHKQTFSLWGLLSDERLEDLRCFSKDHVSLVGNIYVGRVVRVDYNLNAAYISYADGKDCFTSLKYLDRAIFTNKVSRKEIGGGDEVLIQIERDAIKSKIPGATFDLTFHSGHALITRGNLTKSISSKIKGEMRKELQDFLEQSFGLESDFGIVLRTNCVNINKEELSFEINELLLSARNMLEHCVYKAAHSLLHESEREEIAYIKKLSNVSIDEIVTDSKEIYESILSFSDTAKNLKNKIRFYDDSYSLVNLYGLKTKLSQATSKVVHLKSGAQLVIEATEAMTVIDVNSGKIQKKKAAQDFYLNVNLEAAREIARQMRIRNLSGIIIVDFISMKQTDTNRLFKELKEILKEDSISAQAVDITKLGLIEITRKKVSRTLAQELALGFYDNEKKA</sequence>
<evidence type="ECO:0000313" key="10">
    <source>
        <dbReference type="Proteomes" id="UP000199228"/>
    </source>
</evidence>
<dbReference type="PANTHER" id="PTHR30001">
    <property type="entry name" value="RIBONUCLEASE"/>
    <property type="match status" value="1"/>
</dbReference>
<dbReference type="Pfam" id="PF10150">
    <property type="entry name" value="RNase_E_G"/>
    <property type="match status" value="1"/>
</dbReference>
<dbReference type="Proteomes" id="UP000199228">
    <property type="component" value="Unassembled WGS sequence"/>
</dbReference>
<proteinExistence type="predicted"/>
<accession>A0A1G6AM20</accession>
<dbReference type="STRING" id="1732.SAMN02910417_00702"/>
<dbReference type="GO" id="GO:0004519">
    <property type="term" value="F:endonuclease activity"/>
    <property type="evidence" value="ECO:0007669"/>
    <property type="project" value="UniProtKB-KW"/>
</dbReference>
<organism evidence="9 10">
    <name type="scientific">Eubacterium oxidoreducens</name>
    <dbReference type="NCBI Taxonomy" id="1732"/>
    <lineage>
        <taxon>Bacteria</taxon>
        <taxon>Bacillati</taxon>
        <taxon>Bacillota</taxon>
        <taxon>Clostridia</taxon>
        <taxon>Eubacteriales</taxon>
        <taxon>Eubacteriaceae</taxon>
        <taxon>Eubacterium</taxon>
    </lineage>
</organism>
<evidence type="ECO:0000256" key="4">
    <source>
        <dbReference type="ARBA" id="ARBA00022759"/>
    </source>
</evidence>
<dbReference type="GO" id="GO:0003723">
    <property type="term" value="F:RNA binding"/>
    <property type="evidence" value="ECO:0007669"/>
    <property type="project" value="UniProtKB-KW"/>
</dbReference>
<dbReference type="GO" id="GO:0006364">
    <property type="term" value="P:rRNA processing"/>
    <property type="evidence" value="ECO:0007669"/>
    <property type="project" value="TreeGrafter"/>
</dbReference>
<dbReference type="GO" id="GO:0046872">
    <property type="term" value="F:metal ion binding"/>
    <property type="evidence" value="ECO:0007669"/>
    <property type="project" value="UniProtKB-KW"/>
</dbReference>
<feature type="domain" description="RNA-binding protein AU-1/Ribonuclease E/G" evidence="8">
    <location>
        <begin position="135"/>
        <end position="389"/>
    </location>
</feature>
<evidence type="ECO:0000256" key="2">
    <source>
        <dbReference type="ARBA" id="ARBA00022722"/>
    </source>
</evidence>
<name>A0A1G6AM20_EUBOX</name>
<dbReference type="EMBL" id="FMXR01000006">
    <property type="protein sequence ID" value="SDB09410.1"/>
    <property type="molecule type" value="Genomic_DNA"/>
</dbReference>
<evidence type="ECO:0000256" key="6">
    <source>
        <dbReference type="ARBA" id="ARBA00022842"/>
    </source>
</evidence>
<keyword evidence="3" id="KW-0479">Metal-binding</keyword>
<keyword evidence="6" id="KW-0460">Magnesium</keyword>
<evidence type="ECO:0000256" key="3">
    <source>
        <dbReference type="ARBA" id="ARBA00022723"/>
    </source>
</evidence>
<dbReference type="PANTHER" id="PTHR30001:SF1">
    <property type="entry name" value="RIBONUCLEASE E_G-LIKE PROTEIN, CHLOROPLASTIC"/>
    <property type="match status" value="1"/>
</dbReference>
<comment type="cofactor">
    <cofactor evidence="1">
        <name>Mg(2+)</name>
        <dbReference type="ChEBI" id="CHEBI:18420"/>
    </cofactor>
</comment>
<dbReference type="InterPro" id="IPR004659">
    <property type="entry name" value="RNase_E/G"/>
</dbReference>
<dbReference type="AlphaFoldDB" id="A0A1G6AM20"/>
<dbReference type="InterPro" id="IPR012340">
    <property type="entry name" value="NA-bd_OB-fold"/>
</dbReference>
<dbReference type="InterPro" id="IPR019307">
    <property type="entry name" value="RNA-bd_AU-1/RNase_E/G"/>
</dbReference>